<dbReference type="GO" id="GO:0016020">
    <property type="term" value="C:membrane"/>
    <property type="evidence" value="ECO:0007669"/>
    <property type="project" value="UniProtKB-SubCell"/>
</dbReference>
<dbReference type="GeneID" id="85305597"/>
<feature type="region of interest" description="Disordered" evidence="7">
    <location>
        <begin position="503"/>
        <end position="522"/>
    </location>
</feature>
<gene>
    <name evidence="10" type="ORF">QBC33DRAFT_177691</name>
</gene>
<feature type="transmembrane region" description="Helical" evidence="8">
    <location>
        <begin position="459"/>
        <end position="480"/>
    </location>
</feature>
<dbReference type="PANTHER" id="PTHR43791:SF64">
    <property type="entry name" value="MAJOR FACILITATOR SUPERFAMILY (MFS) PROFILE DOMAIN-CONTAINING PROTEIN"/>
    <property type="match status" value="1"/>
</dbReference>
<dbReference type="EMBL" id="MU839017">
    <property type="protein sequence ID" value="KAK1764924.1"/>
    <property type="molecule type" value="Genomic_DNA"/>
</dbReference>
<evidence type="ECO:0000313" key="11">
    <source>
        <dbReference type="Proteomes" id="UP001244011"/>
    </source>
</evidence>
<feature type="transmembrane region" description="Helical" evidence="8">
    <location>
        <begin position="184"/>
        <end position="204"/>
    </location>
</feature>
<reference evidence="10" key="1">
    <citation type="submission" date="2023-06" db="EMBL/GenBank/DDBJ databases">
        <title>Genome-scale phylogeny and comparative genomics of the fungal order Sordariales.</title>
        <authorList>
            <consortium name="Lawrence Berkeley National Laboratory"/>
            <person name="Hensen N."/>
            <person name="Bonometti L."/>
            <person name="Westerberg I."/>
            <person name="Brannstrom I.O."/>
            <person name="Guillou S."/>
            <person name="Cros-Aarteil S."/>
            <person name="Calhoun S."/>
            <person name="Haridas S."/>
            <person name="Kuo A."/>
            <person name="Mondo S."/>
            <person name="Pangilinan J."/>
            <person name="Riley R."/>
            <person name="Labutti K."/>
            <person name="Andreopoulos B."/>
            <person name="Lipzen A."/>
            <person name="Chen C."/>
            <person name="Yanf M."/>
            <person name="Daum C."/>
            <person name="Ng V."/>
            <person name="Clum A."/>
            <person name="Steindorff A."/>
            <person name="Ohm R."/>
            <person name="Martin F."/>
            <person name="Silar P."/>
            <person name="Natvig D."/>
            <person name="Lalanne C."/>
            <person name="Gautier V."/>
            <person name="Ament-Velasquez S.L."/>
            <person name="Kruys A."/>
            <person name="Hutchinson M.I."/>
            <person name="Powell A.J."/>
            <person name="Barry K."/>
            <person name="Miller A.N."/>
            <person name="Grigoriev I.V."/>
            <person name="Debuchy R."/>
            <person name="Gladieux P."/>
            <person name="Thoren M.H."/>
            <person name="Johannesson H."/>
        </authorList>
    </citation>
    <scope>NUCLEOTIDE SEQUENCE</scope>
    <source>
        <strain evidence="10">8032-3</strain>
    </source>
</reference>
<comment type="subcellular location">
    <subcellularLocation>
        <location evidence="1">Membrane</location>
        <topology evidence="1">Multi-pass membrane protein</topology>
    </subcellularLocation>
</comment>
<protein>
    <submittedName>
        <fullName evidence="10">Major facilitator superfamily domain-containing protein</fullName>
    </submittedName>
</protein>
<sequence length="530" mass="59846">MNRSHTDPPQMGISPIEPVTSPQVMGDEKAPIDGHIDQNTGVIVAKKSGAERKHVARLDAIFMVYAAVAQVLKYLDQQNIQNAYVSGMKEDLHLLGNEYNYFITSFNVGYALFLIPSQIIITRVRPSWWLSGLEFCWGVLTIGLCFVKNAKQVYALRAFIGAFEASCYPGALTLLMSWYTPREIAFRIGIYTSCQFFGAMLSGALQASISATMHNRGGLSGWRWMFLIDGLMTVIWAVLGLFFIPDYPNKPNPWARFWLTPHHVQMAQERMHRFCRASNKHFTFATVKRTVALPVFWMFIIFYPACVIGNQAYNYFGLYLKSLVDANGEKVWSTSAVNSIPIGGLAIGVATTWIFPALSDYFQTRWLIMLPELLWCLLPATILTIWHVPENVRYFAWFATYLTMSLPGVILAWLSDLTPHDAEARSFCIGFGIAFFYAVGAWSNILVWPASTAPRFPTAWPTTIGLIVMAICLLLFFRYVELKWIRPQNTRIAEEKAREEAHAQALGARGMEEGRTEGGKTDEFVQVKDV</sequence>
<dbReference type="PANTHER" id="PTHR43791">
    <property type="entry name" value="PERMEASE-RELATED"/>
    <property type="match status" value="1"/>
</dbReference>
<evidence type="ECO:0000256" key="1">
    <source>
        <dbReference type="ARBA" id="ARBA00004141"/>
    </source>
</evidence>
<dbReference type="AlphaFoldDB" id="A0AAJ0FJX2"/>
<dbReference type="Pfam" id="PF07690">
    <property type="entry name" value="MFS_1"/>
    <property type="match status" value="1"/>
</dbReference>
<comment type="caution">
    <text evidence="10">The sequence shown here is derived from an EMBL/GenBank/DDBJ whole genome shotgun (WGS) entry which is preliminary data.</text>
</comment>
<dbReference type="SUPFAM" id="SSF103473">
    <property type="entry name" value="MFS general substrate transporter"/>
    <property type="match status" value="1"/>
</dbReference>
<feature type="transmembrane region" description="Helical" evidence="8">
    <location>
        <begin position="367"/>
        <end position="388"/>
    </location>
</feature>
<feature type="transmembrane region" description="Helical" evidence="8">
    <location>
        <begin position="99"/>
        <end position="121"/>
    </location>
</feature>
<feature type="transmembrane region" description="Helical" evidence="8">
    <location>
        <begin position="426"/>
        <end position="447"/>
    </location>
</feature>
<evidence type="ECO:0000313" key="10">
    <source>
        <dbReference type="EMBL" id="KAK1764924.1"/>
    </source>
</evidence>
<name>A0AAJ0FJX2_9PEZI</name>
<keyword evidence="11" id="KW-1185">Reference proteome</keyword>
<keyword evidence="2" id="KW-0813">Transport</keyword>
<dbReference type="Proteomes" id="UP001244011">
    <property type="component" value="Unassembled WGS sequence"/>
</dbReference>
<evidence type="ECO:0000256" key="2">
    <source>
        <dbReference type="ARBA" id="ARBA00022448"/>
    </source>
</evidence>
<keyword evidence="5 8" id="KW-0472">Membrane</keyword>
<dbReference type="InterPro" id="IPR036259">
    <property type="entry name" value="MFS_trans_sf"/>
</dbReference>
<feature type="domain" description="Major facilitator superfamily (MFS) profile" evidence="9">
    <location>
        <begin position="62"/>
        <end position="483"/>
    </location>
</feature>
<dbReference type="FunFam" id="1.20.1250.20:FF:000065">
    <property type="entry name" value="Putative MFS pantothenate transporter"/>
    <property type="match status" value="1"/>
</dbReference>
<evidence type="ECO:0000256" key="8">
    <source>
        <dbReference type="SAM" id="Phobius"/>
    </source>
</evidence>
<dbReference type="PROSITE" id="PS50850">
    <property type="entry name" value="MFS"/>
    <property type="match status" value="1"/>
</dbReference>
<evidence type="ECO:0000256" key="7">
    <source>
        <dbReference type="SAM" id="MobiDB-lite"/>
    </source>
</evidence>
<evidence type="ECO:0000256" key="6">
    <source>
        <dbReference type="ARBA" id="ARBA00037968"/>
    </source>
</evidence>
<evidence type="ECO:0000259" key="9">
    <source>
        <dbReference type="PROSITE" id="PS50850"/>
    </source>
</evidence>
<dbReference type="InterPro" id="IPR020846">
    <property type="entry name" value="MFS_dom"/>
</dbReference>
<dbReference type="Gene3D" id="1.20.1250.20">
    <property type="entry name" value="MFS general substrate transporter like domains"/>
    <property type="match status" value="1"/>
</dbReference>
<feature type="transmembrane region" description="Helical" evidence="8">
    <location>
        <begin position="224"/>
        <end position="244"/>
    </location>
</feature>
<proteinExistence type="inferred from homology"/>
<evidence type="ECO:0000256" key="4">
    <source>
        <dbReference type="ARBA" id="ARBA00022989"/>
    </source>
</evidence>
<feature type="transmembrane region" description="Helical" evidence="8">
    <location>
        <begin position="394"/>
        <end position="414"/>
    </location>
</feature>
<evidence type="ECO:0000256" key="5">
    <source>
        <dbReference type="ARBA" id="ARBA00023136"/>
    </source>
</evidence>
<dbReference type="GO" id="GO:0022857">
    <property type="term" value="F:transmembrane transporter activity"/>
    <property type="evidence" value="ECO:0007669"/>
    <property type="project" value="InterPro"/>
</dbReference>
<feature type="transmembrane region" description="Helical" evidence="8">
    <location>
        <begin position="295"/>
        <end position="316"/>
    </location>
</feature>
<feature type="transmembrane region" description="Helical" evidence="8">
    <location>
        <begin position="127"/>
        <end position="147"/>
    </location>
</feature>
<keyword evidence="3 8" id="KW-0812">Transmembrane</keyword>
<feature type="compositionally biased region" description="Basic and acidic residues" evidence="7">
    <location>
        <begin position="510"/>
        <end position="522"/>
    </location>
</feature>
<accession>A0AAJ0FJX2</accession>
<keyword evidence="4 8" id="KW-1133">Transmembrane helix</keyword>
<feature type="transmembrane region" description="Helical" evidence="8">
    <location>
        <begin position="336"/>
        <end position="355"/>
    </location>
</feature>
<feature type="region of interest" description="Disordered" evidence="7">
    <location>
        <begin position="1"/>
        <end position="21"/>
    </location>
</feature>
<evidence type="ECO:0000256" key="3">
    <source>
        <dbReference type="ARBA" id="ARBA00022692"/>
    </source>
</evidence>
<dbReference type="RefSeq" id="XP_060281137.1">
    <property type="nucleotide sequence ID" value="XM_060422410.1"/>
</dbReference>
<organism evidence="10 11">
    <name type="scientific">Phialemonium atrogriseum</name>
    <dbReference type="NCBI Taxonomy" id="1093897"/>
    <lineage>
        <taxon>Eukaryota</taxon>
        <taxon>Fungi</taxon>
        <taxon>Dikarya</taxon>
        <taxon>Ascomycota</taxon>
        <taxon>Pezizomycotina</taxon>
        <taxon>Sordariomycetes</taxon>
        <taxon>Sordariomycetidae</taxon>
        <taxon>Cephalothecales</taxon>
        <taxon>Cephalothecaceae</taxon>
        <taxon>Phialemonium</taxon>
    </lineage>
</organism>
<comment type="similarity">
    <text evidence="6">Belongs to the major facilitator superfamily. Allantoate permease family.</text>
</comment>
<dbReference type="InterPro" id="IPR011701">
    <property type="entry name" value="MFS"/>
</dbReference>